<name>A0A179GUC0_PURLI</name>
<protein>
    <submittedName>
        <fullName evidence="2">Uncharacterized protein</fullName>
    </submittedName>
</protein>
<evidence type="ECO:0000256" key="1">
    <source>
        <dbReference type="SAM" id="MobiDB-lite"/>
    </source>
</evidence>
<organism evidence="2 4">
    <name type="scientific">Purpureocillium lilacinum</name>
    <name type="common">Paecilomyces lilacinus</name>
    <dbReference type="NCBI Taxonomy" id="33203"/>
    <lineage>
        <taxon>Eukaryota</taxon>
        <taxon>Fungi</taxon>
        <taxon>Dikarya</taxon>
        <taxon>Ascomycota</taxon>
        <taxon>Pezizomycotina</taxon>
        <taxon>Sordariomycetes</taxon>
        <taxon>Hypocreomycetidae</taxon>
        <taxon>Hypocreales</taxon>
        <taxon>Ophiocordycipitaceae</taxon>
        <taxon>Purpureocillium</taxon>
    </lineage>
</organism>
<accession>A0A179GUC0</accession>
<evidence type="ECO:0000313" key="4">
    <source>
        <dbReference type="Proteomes" id="UP000078240"/>
    </source>
</evidence>
<proteinExistence type="predicted"/>
<reference evidence="2 4" key="1">
    <citation type="submission" date="2016-01" db="EMBL/GenBank/DDBJ databases">
        <title>Biosynthesis of antibiotic leucinostatins and their inhibition on Phytophthora in bio-control Purpureocillium lilacinum.</title>
        <authorList>
            <person name="Wang G."/>
            <person name="Liu Z."/>
            <person name="Lin R."/>
            <person name="Li E."/>
            <person name="Mao Z."/>
            <person name="Ling J."/>
            <person name="Yin W."/>
            <person name="Xie B."/>
        </authorList>
    </citation>
    <scope>NUCLEOTIDE SEQUENCE [LARGE SCALE GENOMIC DNA]</scope>
    <source>
        <strain evidence="2">PLBJ-1</strain>
        <strain evidence="3">PLFJ-1</strain>
    </source>
</reference>
<dbReference type="AlphaFoldDB" id="A0A179GUC0"/>
<sequence>MGTRGTGRDGPPSPPLLAPFRAPDEVLTANRGVWSLERLGNFHCLAKGGRLRRGRRPRVSTRAVGPNEWW</sequence>
<comment type="caution">
    <text evidence="2">The sequence shown here is derived from an EMBL/GenBank/DDBJ whole genome shotgun (WGS) entry which is preliminary data.</text>
</comment>
<gene>
    <name evidence="2" type="ORF">VFPBJ_04140</name>
    <name evidence="3" type="ORF">VFPFJ_03351</name>
</gene>
<dbReference type="Proteomes" id="UP000078240">
    <property type="component" value="Unassembled WGS sequence"/>
</dbReference>
<evidence type="ECO:0000313" key="3">
    <source>
        <dbReference type="EMBL" id="OAQ91611.1"/>
    </source>
</evidence>
<dbReference type="EMBL" id="LSBI01000003">
    <property type="protein sequence ID" value="OAQ91611.1"/>
    <property type="molecule type" value="Genomic_DNA"/>
</dbReference>
<dbReference type="Proteomes" id="UP000078340">
    <property type="component" value="Unassembled WGS sequence"/>
</dbReference>
<evidence type="ECO:0000313" key="2">
    <source>
        <dbReference type="EMBL" id="OAQ81556.1"/>
    </source>
</evidence>
<dbReference type="EMBL" id="LSBH01000003">
    <property type="protein sequence ID" value="OAQ81556.1"/>
    <property type="molecule type" value="Genomic_DNA"/>
</dbReference>
<feature type="region of interest" description="Disordered" evidence="1">
    <location>
        <begin position="1"/>
        <end position="20"/>
    </location>
</feature>